<dbReference type="SUPFAM" id="SSF48452">
    <property type="entry name" value="TPR-like"/>
    <property type="match status" value="1"/>
</dbReference>
<evidence type="ECO:0000256" key="3">
    <source>
        <dbReference type="ARBA" id="ARBA00022729"/>
    </source>
</evidence>
<reference evidence="9" key="1">
    <citation type="submission" date="2020-10" db="EMBL/GenBank/DDBJ databases">
        <authorList>
            <person name="Gilroy R."/>
        </authorList>
    </citation>
    <scope>NUCLEOTIDE SEQUENCE</scope>
    <source>
        <strain evidence="9">21143</strain>
    </source>
</reference>
<feature type="domain" description="SusD-like N-terminal" evidence="8">
    <location>
        <begin position="96"/>
        <end position="221"/>
    </location>
</feature>
<evidence type="ECO:0000256" key="4">
    <source>
        <dbReference type="ARBA" id="ARBA00023136"/>
    </source>
</evidence>
<dbReference type="AlphaFoldDB" id="A0A9D1GH58"/>
<name>A0A9D1GH58_9BACT</name>
<dbReference type="EMBL" id="DVKT01000063">
    <property type="protein sequence ID" value="HIT40084.1"/>
    <property type="molecule type" value="Genomic_DNA"/>
</dbReference>
<dbReference type="CDD" id="cd08977">
    <property type="entry name" value="SusD"/>
    <property type="match status" value="1"/>
</dbReference>
<evidence type="ECO:0000259" key="8">
    <source>
        <dbReference type="Pfam" id="PF14322"/>
    </source>
</evidence>
<dbReference type="Proteomes" id="UP000886722">
    <property type="component" value="Unassembled WGS sequence"/>
</dbReference>
<evidence type="ECO:0000313" key="9">
    <source>
        <dbReference type="EMBL" id="HIT40084.1"/>
    </source>
</evidence>
<dbReference type="InterPro" id="IPR012944">
    <property type="entry name" value="SusD_RagB_dom"/>
</dbReference>
<gene>
    <name evidence="9" type="ORF">IAD06_08640</name>
</gene>
<dbReference type="GO" id="GO:0009279">
    <property type="term" value="C:cell outer membrane"/>
    <property type="evidence" value="ECO:0007669"/>
    <property type="project" value="UniProtKB-SubCell"/>
</dbReference>
<sequence>MKKTYIYLLAFVLSFSAVSCEDWMNIDPAGKQNTTNYWQNAGEVEAVLGTAYLNMRKAITNKTFVYWGEMRGNGLGIIEGSAYDIRNGNILPSNSLCKWEDMYNVIGMANSVIKYAPTVVEKDASFNDGEMRSILAEAYFLRAFCYFTLVRTFRDVPYVTEPYVNDDADFWLPKTDGNEILRSEIAAITPYIEYAKEFFPEEVDTKGRATRWAIYTLLADMNLWLSASDASNAQTYLQNCVNACDAVINSGRVGLIAGSEWFTNFYPGNSNESIFELQFSNALSQTNSFMNWFGGTQDVISTANGRYFYTSAISYMRLASLAPTDVRGAGGSYPATTTTYNYTTVWKYYGSDMQGTVRNDLENDQNWIIYRLAEVYLMKAEALALQQDFSGAIDILNDVRTRAGSDELQETLYGNEYDVITAILDERAVELFAEGKNWYDLLRTGLRYEHNPNYQDLLLDECTNGLTSISAALVRSKMKRNIPYSWYLPISTSELEANPNLVQNPAYANLGN</sequence>
<comment type="caution">
    <text evidence="9">The sequence shown here is derived from an EMBL/GenBank/DDBJ whole genome shotgun (WGS) entry which is preliminary data.</text>
</comment>
<protein>
    <submittedName>
        <fullName evidence="9">RagB/SusD family nutrient uptake outer membrane protein</fullName>
    </submittedName>
</protein>
<evidence type="ECO:0000256" key="6">
    <source>
        <dbReference type="SAM" id="SignalP"/>
    </source>
</evidence>
<reference evidence="9" key="2">
    <citation type="journal article" date="2021" name="PeerJ">
        <title>Extensive microbial diversity within the chicken gut microbiome revealed by metagenomics and culture.</title>
        <authorList>
            <person name="Gilroy R."/>
            <person name="Ravi A."/>
            <person name="Getino M."/>
            <person name="Pursley I."/>
            <person name="Horton D.L."/>
            <person name="Alikhan N.F."/>
            <person name="Baker D."/>
            <person name="Gharbi K."/>
            <person name="Hall N."/>
            <person name="Watson M."/>
            <person name="Adriaenssens E.M."/>
            <person name="Foster-Nyarko E."/>
            <person name="Jarju S."/>
            <person name="Secka A."/>
            <person name="Antonio M."/>
            <person name="Oren A."/>
            <person name="Chaudhuri R.R."/>
            <person name="La Ragione R."/>
            <person name="Hildebrand F."/>
            <person name="Pallen M.J."/>
        </authorList>
    </citation>
    <scope>NUCLEOTIDE SEQUENCE</scope>
    <source>
        <strain evidence="9">21143</strain>
    </source>
</reference>
<dbReference type="InterPro" id="IPR033985">
    <property type="entry name" value="SusD-like_N"/>
</dbReference>
<evidence type="ECO:0000259" key="7">
    <source>
        <dbReference type="Pfam" id="PF07980"/>
    </source>
</evidence>
<comment type="similarity">
    <text evidence="2">Belongs to the SusD family.</text>
</comment>
<dbReference type="Pfam" id="PF14322">
    <property type="entry name" value="SusD-like_3"/>
    <property type="match status" value="1"/>
</dbReference>
<organism evidence="9 10">
    <name type="scientific">Candidatus Caccoplasma intestinavium</name>
    <dbReference type="NCBI Taxonomy" id="2840716"/>
    <lineage>
        <taxon>Bacteria</taxon>
        <taxon>Pseudomonadati</taxon>
        <taxon>Bacteroidota</taxon>
        <taxon>Bacteroidia</taxon>
        <taxon>Bacteroidales</taxon>
        <taxon>Bacteroidaceae</taxon>
        <taxon>Bacteroidaceae incertae sedis</taxon>
        <taxon>Candidatus Caccoplasma</taxon>
    </lineage>
</organism>
<dbReference type="PROSITE" id="PS51257">
    <property type="entry name" value="PROKAR_LIPOPROTEIN"/>
    <property type="match status" value="1"/>
</dbReference>
<evidence type="ECO:0000256" key="1">
    <source>
        <dbReference type="ARBA" id="ARBA00004442"/>
    </source>
</evidence>
<dbReference type="InterPro" id="IPR011990">
    <property type="entry name" value="TPR-like_helical_dom_sf"/>
</dbReference>
<dbReference type="Gene3D" id="1.25.40.390">
    <property type="match status" value="1"/>
</dbReference>
<dbReference type="Pfam" id="PF07980">
    <property type="entry name" value="SusD_RagB"/>
    <property type="match status" value="1"/>
</dbReference>
<accession>A0A9D1GH58</accession>
<keyword evidence="3 6" id="KW-0732">Signal</keyword>
<keyword evidence="5" id="KW-0998">Cell outer membrane</keyword>
<evidence type="ECO:0000313" key="10">
    <source>
        <dbReference type="Proteomes" id="UP000886722"/>
    </source>
</evidence>
<proteinExistence type="inferred from homology"/>
<comment type="subcellular location">
    <subcellularLocation>
        <location evidence="1">Cell outer membrane</location>
    </subcellularLocation>
</comment>
<evidence type="ECO:0000256" key="5">
    <source>
        <dbReference type="ARBA" id="ARBA00023237"/>
    </source>
</evidence>
<evidence type="ECO:0000256" key="2">
    <source>
        <dbReference type="ARBA" id="ARBA00006275"/>
    </source>
</evidence>
<feature type="domain" description="RagB/SusD" evidence="7">
    <location>
        <begin position="331"/>
        <end position="507"/>
    </location>
</feature>
<keyword evidence="4" id="KW-0472">Membrane</keyword>
<feature type="chain" id="PRO_5038824113" evidence="6">
    <location>
        <begin position="20"/>
        <end position="512"/>
    </location>
</feature>
<feature type="signal peptide" evidence="6">
    <location>
        <begin position="1"/>
        <end position="19"/>
    </location>
</feature>